<gene>
    <name evidence="1" type="ORF">ROTO_16700</name>
</gene>
<comment type="caution">
    <text evidence="1">The sequence shown here is derived from an EMBL/GenBank/DDBJ whole genome shotgun (WGS) entry which is preliminary data.</text>
</comment>
<keyword evidence="2" id="KW-1185">Reference proteome</keyword>
<dbReference type="Proteomes" id="UP000037046">
    <property type="component" value="Unassembled WGS sequence"/>
</dbReference>
<dbReference type="EMBL" id="LGVV01000017">
    <property type="protein sequence ID" value="KNX41824.1"/>
    <property type="molecule type" value="Genomic_DNA"/>
</dbReference>
<reference evidence="2" key="1">
    <citation type="submission" date="2015-07" db="EMBL/GenBank/DDBJ databases">
        <title>Draft Genome Sequence of Roseovarius tolerans EL-164, a producer of N-Acylated Alanine Methyl Esters (NAMEs).</title>
        <authorList>
            <person name="Voget S."/>
            <person name="Bruns H."/>
            <person name="Wagner-Doebler I."/>
            <person name="Schulz S."/>
            <person name="Daniel R."/>
        </authorList>
    </citation>
    <scope>NUCLEOTIDE SEQUENCE [LARGE SCALE GENOMIC DNA]</scope>
    <source>
        <strain evidence="2">EL-164</strain>
    </source>
</reference>
<evidence type="ECO:0000313" key="2">
    <source>
        <dbReference type="Proteomes" id="UP000037046"/>
    </source>
</evidence>
<proteinExistence type="predicted"/>
<name>A0A0L6CVM8_9RHOB</name>
<dbReference type="PATRIC" id="fig|74031.6.peg.1701"/>
<accession>A0A0L6CVM8</accession>
<organism evidence="1 2">
    <name type="scientific">Roseovarius tolerans</name>
    <dbReference type="NCBI Taxonomy" id="74031"/>
    <lineage>
        <taxon>Bacteria</taxon>
        <taxon>Pseudomonadati</taxon>
        <taxon>Pseudomonadota</taxon>
        <taxon>Alphaproteobacteria</taxon>
        <taxon>Rhodobacterales</taxon>
        <taxon>Roseobacteraceae</taxon>
        <taxon>Roseovarius</taxon>
    </lineage>
</organism>
<evidence type="ECO:0000313" key="1">
    <source>
        <dbReference type="EMBL" id="KNX41824.1"/>
    </source>
</evidence>
<protein>
    <submittedName>
        <fullName evidence="1">Uncharacterized protein</fullName>
    </submittedName>
</protein>
<dbReference type="AlphaFoldDB" id="A0A0L6CVM8"/>
<sequence>MSWNTHPCIFQFQCMVKNYPRFSTGAAPISVAAKDFLAIVNQLHGLVDDRKLAQFHQTEFLLAGYDFATGEMYGKSIRYDEESNLYKRFDLGGIKSGQVQSTVGFAGDCYHDFFEGLGKKIALQKTELNYQPLETLNEIISRQAIGSTIGGNPQIVKVYRHRNFLPYAVRQNGKADVTLFGRPLLEYERTLYPIVTLDRVNKEDFVHYPMGASPRKHTKPNDFSE</sequence>